<protein>
    <submittedName>
        <fullName evidence="1">Uncharacterized protein</fullName>
    </submittedName>
</protein>
<dbReference type="EMBL" id="KZ819722">
    <property type="protein sequence ID" value="PWN53512.1"/>
    <property type="molecule type" value="Genomic_DNA"/>
</dbReference>
<name>A0ACD0P684_9BASI</name>
<keyword evidence="2" id="KW-1185">Reference proteome</keyword>
<gene>
    <name evidence="1" type="ORF">IE53DRAFT_158708</name>
</gene>
<evidence type="ECO:0000313" key="1">
    <source>
        <dbReference type="EMBL" id="PWN53512.1"/>
    </source>
</evidence>
<proteinExistence type="predicted"/>
<dbReference type="Proteomes" id="UP000245626">
    <property type="component" value="Unassembled WGS sequence"/>
</dbReference>
<organism evidence="1 2">
    <name type="scientific">Violaceomyces palustris</name>
    <dbReference type="NCBI Taxonomy" id="1673888"/>
    <lineage>
        <taxon>Eukaryota</taxon>
        <taxon>Fungi</taxon>
        <taxon>Dikarya</taxon>
        <taxon>Basidiomycota</taxon>
        <taxon>Ustilaginomycotina</taxon>
        <taxon>Ustilaginomycetes</taxon>
        <taxon>Violaceomycetales</taxon>
        <taxon>Violaceomycetaceae</taxon>
        <taxon>Violaceomyces</taxon>
    </lineage>
</organism>
<accession>A0ACD0P684</accession>
<evidence type="ECO:0000313" key="2">
    <source>
        <dbReference type="Proteomes" id="UP000245626"/>
    </source>
</evidence>
<sequence length="193" mass="21676">MDFLFLPTAINKSRTLKVPFFFYFFFVSPPQAKPPSSSLSNHKHIPPSSFFLFPSFPRKPQRAHVNVTFQAFHPIRIPGQNPVQGLFSSYSPIFPHIPPHSHLRISFSGRGGEVESQCATNPPPPPDERPIVIIEESKPKNPVELYPDFSSPEWLWILAWIRGSSFGTGIDGGRSPAHLLERGWCEIGFQIGG</sequence>
<reference evidence="1 2" key="1">
    <citation type="journal article" date="2018" name="Mol. Biol. Evol.">
        <title>Broad Genomic Sampling Reveals a Smut Pathogenic Ancestry of the Fungal Clade Ustilaginomycotina.</title>
        <authorList>
            <person name="Kijpornyongpan T."/>
            <person name="Mondo S.J."/>
            <person name="Barry K."/>
            <person name="Sandor L."/>
            <person name="Lee J."/>
            <person name="Lipzen A."/>
            <person name="Pangilinan J."/>
            <person name="LaButti K."/>
            <person name="Hainaut M."/>
            <person name="Henrissat B."/>
            <person name="Grigoriev I.V."/>
            <person name="Spatafora J.W."/>
            <person name="Aime M.C."/>
        </authorList>
    </citation>
    <scope>NUCLEOTIDE SEQUENCE [LARGE SCALE GENOMIC DNA]</scope>
    <source>
        <strain evidence="1 2">SA 807</strain>
    </source>
</reference>